<accession>A0ABT9EE72</accession>
<evidence type="ECO:0000313" key="3">
    <source>
        <dbReference type="EMBL" id="MDO9714278.1"/>
    </source>
</evidence>
<keyword evidence="2" id="KW-0732">Signal</keyword>
<reference evidence="3 4" key="1">
    <citation type="submission" date="2023-08" db="EMBL/GenBank/DDBJ databases">
        <title>The draft genome sequence of Paracraurococcus sp. LOR1-02.</title>
        <authorList>
            <person name="Kingkaew E."/>
            <person name="Tanasupawat S."/>
        </authorList>
    </citation>
    <scope>NUCLEOTIDE SEQUENCE [LARGE SCALE GENOMIC DNA]</scope>
    <source>
        <strain evidence="3 4">LOR1-02</strain>
    </source>
</reference>
<sequence length="197" mass="20644">MRSNLAPAAAFTILLLAATPLGQGLAQTGQRPEGAVIDEVTEVRATVESVDLTTREVLLRGPEGGLMTVRVRPDVRRLNELKPGDQIVARYADAVAVRMARPEEASMPPSVQAGSATAGADRPPGAVVGGQTSAIVTIQEVDPVRSAVTFIGPAGVPRRVVVQDPAMRDFASGLKPGDRVNVTYSEAVAVSVEPMQR</sequence>
<proteinExistence type="predicted"/>
<evidence type="ECO:0000313" key="4">
    <source>
        <dbReference type="Proteomes" id="UP001243009"/>
    </source>
</evidence>
<feature type="chain" id="PRO_5045723642" description="Copper-binding protein" evidence="2">
    <location>
        <begin position="27"/>
        <end position="197"/>
    </location>
</feature>
<protein>
    <recommendedName>
        <fullName evidence="5">Copper-binding protein</fullName>
    </recommendedName>
</protein>
<dbReference type="RefSeq" id="WP_305109112.1">
    <property type="nucleotide sequence ID" value="NZ_JAUTWS010000202.1"/>
</dbReference>
<keyword evidence="4" id="KW-1185">Reference proteome</keyword>
<evidence type="ECO:0000256" key="2">
    <source>
        <dbReference type="SAM" id="SignalP"/>
    </source>
</evidence>
<dbReference type="EMBL" id="JAUTWS010000202">
    <property type="protein sequence ID" value="MDO9714278.1"/>
    <property type="molecule type" value="Genomic_DNA"/>
</dbReference>
<comment type="caution">
    <text evidence="3">The sequence shown here is derived from an EMBL/GenBank/DDBJ whole genome shotgun (WGS) entry which is preliminary data.</text>
</comment>
<feature type="signal peptide" evidence="2">
    <location>
        <begin position="1"/>
        <end position="26"/>
    </location>
</feature>
<organism evidence="3 4">
    <name type="scientific">Paracraurococcus lichenis</name>
    <dbReference type="NCBI Taxonomy" id="3064888"/>
    <lineage>
        <taxon>Bacteria</taxon>
        <taxon>Pseudomonadati</taxon>
        <taxon>Pseudomonadota</taxon>
        <taxon>Alphaproteobacteria</taxon>
        <taxon>Acetobacterales</taxon>
        <taxon>Roseomonadaceae</taxon>
        <taxon>Paracraurococcus</taxon>
    </lineage>
</organism>
<name>A0ABT9EE72_9PROT</name>
<feature type="region of interest" description="Disordered" evidence="1">
    <location>
        <begin position="103"/>
        <end position="126"/>
    </location>
</feature>
<dbReference type="Proteomes" id="UP001243009">
    <property type="component" value="Unassembled WGS sequence"/>
</dbReference>
<gene>
    <name evidence="3" type="ORF">Q7A36_38660</name>
</gene>
<evidence type="ECO:0008006" key="5">
    <source>
        <dbReference type="Google" id="ProtNLM"/>
    </source>
</evidence>
<evidence type="ECO:0000256" key="1">
    <source>
        <dbReference type="SAM" id="MobiDB-lite"/>
    </source>
</evidence>